<reference evidence="2 3" key="1">
    <citation type="submission" date="2018-06" db="EMBL/GenBank/DDBJ databases">
        <title>Natronomonas sp. F16-60 a new haloarchaeon isolated from a solar saltern of Isla Cristina, Huelva, Spain.</title>
        <authorList>
            <person name="Duran-Viseras A."/>
            <person name="Sanchez-Porro C."/>
            <person name="Ventosa A."/>
        </authorList>
    </citation>
    <scope>NUCLEOTIDE SEQUENCE [LARGE SCALE GENOMIC DNA]</scope>
    <source>
        <strain evidence="2 3">F16-60</strain>
    </source>
</reference>
<feature type="transmembrane region" description="Helical" evidence="1">
    <location>
        <begin position="71"/>
        <end position="91"/>
    </location>
</feature>
<keyword evidence="3" id="KW-1185">Reference proteome</keyword>
<dbReference type="AlphaFoldDB" id="A0A554NBG3"/>
<keyword evidence="1" id="KW-0812">Transmembrane</keyword>
<feature type="transmembrane region" description="Helical" evidence="1">
    <location>
        <begin position="39"/>
        <end position="59"/>
    </location>
</feature>
<evidence type="ECO:0000313" key="3">
    <source>
        <dbReference type="Proteomes" id="UP000319894"/>
    </source>
</evidence>
<dbReference type="RefSeq" id="WP_144261768.1">
    <property type="nucleotide sequence ID" value="NZ_QMDX01000004.1"/>
</dbReference>
<protein>
    <recommendedName>
        <fullName evidence="4">DUF1648 domain-containing protein</fullName>
    </recommendedName>
</protein>
<dbReference type="OrthoDB" id="214866at2157"/>
<dbReference type="EMBL" id="QMDX01000004">
    <property type="protein sequence ID" value="TSD14320.1"/>
    <property type="molecule type" value="Genomic_DNA"/>
</dbReference>
<proteinExistence type="predicted"/>
<dbReference type="InterPro" id="IPR055970">
    <property type="entry name" value="DUF7548"/>
</dbReference>
<accession>A0A554NBG3</accession>
<name>A0A554NBG3_9EURY</name>
<organism evidence="2 3">
    <name type="scientific">Haloglomus irregulare</name>
    <dbReference type="NCBI Taxonomy" id="2234134"/>
    <lineage>
        <taxon>Archaea</taxon>
        <taxon>Methanobacteriati</taxon>
        <taxon>Methanobacteriota</taxon>
        <taxon>Stenosarchaea group</taxon>
        <taxon>Halobacteria</taxon>
        <taxon>Halobacteriales</taxon>
        <taxon>Natronomonadaceae</taxon>
        <taxon>Haloglomus</taxon>
    </lineage>
</organism>
<feature type="transmembrane region" description="Helical" evidence="1">
    <location>
        <begin position="7"/>
        <end position="27"/>
    </location>
</feature>
<keyword evidence="1" id="KW-1133">Transmembrane helix</keyword>
<comment type="caution">
    <text evidence="2">The sequence shown here is derived from an EMBL/GenBank/DDBJ whole genome shotgun (WGS) entry which is preliminary data.</text>
</comment>
<evidence type="ECO:0000313" key="2">
    <source>
        <dbReference type="EMBL" id="TSD14320.1"/>
    </source>
</evidence>
<dbReference type="InParanoid" id="A0A554NBG3"/>
<feature type="transmembrane region" description="Helical" evidence="1">
    <location>
        <begin position="111"/>
        <end position="128"/>
    </location>
</feature>
<dbReference type="Proteomes" id="UP000319894">
    <property type="component" value="Unassembled WGS sequence"/>
</dbReference>
<keyword evidence="1" id="KW-0472">Membrane</keyword>
<sequence>MKGTKTAPTAGIVGCLLVLAVLVWPYLQEPASVVSAYYGSGAVTPLAAGLLAFVSVIVFAAGREERSDPALVAGAVLVFGGFVAVTGVLFALTARVDALGGASALLTYQRWLLATAGLVPLASAGWYARALRLV</sequence>
<evidence type="ECO:0008006" key="4">
    <source>
        <dbReference type="Google" id="ProtNLM"/>
    </source>
</evidence>
<evidence type="ECO:0000256" key="1">
    <source>
        <dbReference type="SAM" id="Phobius"/>
    </source>
</evidence>
<dbReference type="Pfam" id="PF24416">
    <property type="entry name" value="DUF7548"/>
    <property type="match status" value="1"/>
</dbReference>
<gene>
    <name evidence="2" type="ORF">DP107_08715</name>
</gene>